<dbReference type="HOGENOM" id="CLU_1164228_0_0_3"/>
<dbReference type="PANTHER" id="PTHR43547:SF2">
    <property type="entry name" value="HYBRID SIGNAL TRANSDUCTION HISTIDINE KINASE C"/>
    <property type="match status" value="1"/>
</dbReference>
<dbReference type="PRINTS" id="PR00344">
    <property type="entry name" value="BCTRLSENSOR"/>
</dbReference>
<dbReference type="RefSeq" id="WP_015161081.1">
    <property type="nucleotide sequence ID" value="NC_019697.1"/>
</dbReference>
<proteinExistence type="predicted"/>
<evidence type="ECO:0000256" key="2">
    <source>
        <dbReference type="ARBA" id="ARBA00012438"/>
    </source>
</evidence>
<dbReference type="PROSITE" id="PS50109">
    <property type="entry name" value="HIS_KIN"/>
    <property type="match status" value="1"/>
</dbReference>
<evidence type="ECO:0000313" key="7">
    <source>
        <dbReference type="EMBL" id="AFY94967.1"/>
    </source>
</evidence>
<dbReference type="Proteomes" id="UP000010366">
    <property type="component" value="Chromosome"/>
</dbReference>
<keyword evidence="4 7" id="KW-0418">Kinase</keyword>
<evidence type="ECO:0000313" key="8">
    <source>
        <dbReference type="Proteomes" id="UP000010366"/>
    </source>
</evidence>
<dbReference type="AlphaFoldDB" id="K9UIM8"/>
<dbReference type="GO" id="GO:0000155">
    <property type="term" value="F:phosphorelay sensor kinase activity"/>
    <property type="evidence" value="ECO:0007669"/>
    <property type="project" value="InterPro"/>
</dbReference>
<dbReference type="SUPFAM" id="SSF55874">
    <property type="entry name" value="ATPase domain of HSP90 chaperone/DNA topoisomerase II/histidine kinase"/>
    <property type="match status" value="1"/>
</dbReference>
<keyword evidence="8" id="KW-1185">Reference proteome</keyword>
<evidence type="ECO:0000256" key="3">
    <source>
        <dbReference type="ARBA" id="ARBA00022553"/>
    </source>
</evidence>
<dbReference type="InterPro" id="IPR003594">
    <property type="entry name" value="HATPase_dom"/>
</dbReference>
<evidence type="ECO:0000256" key="1">
    <source>
        <dbReference type="ARBA" id="ARBA00000085"/>
    </source>
</evidence>
<gene>
    <name evidence="7" type="ORF">Cha6605_4005</name>
</gene>
<dbReference type="SMART" id="SM00387">
    <property type="entry name" value="HATPase_c"/>
    <property type="match status" value="1"/>
</dbReference>
<dbReference type="KEGG" id="cmp:Cha6605_4005"/>
<dbReference type="SUPFAM" id="SSF47384">
    <property type="entry name" value="Homodimeric domain of signal transducing histidine kinase"/>
    <property type="match status" value="1"/>
</dbReference>
<feature type="domain" description="Histidine kinase" evidence="6">
    <location>
        <begin position="21"/>
        <end position="238"/>
    </location>
</feature>
<keyword evidence="5" id="KW-0902">Two-component regulatory system</keyword>
<dbReference type="EMBL" id="CP003600">
    <property type="protein sequence ID" value="AFY94967.1"/>
    <property type="molecule type" value="Genomic_DNA"/>
</dbReference>
<dbReference type="Pfam" id="PF02518">
    <property type="entry name" value="HATPase_c"/>
    <property type="match status" value="1"/>
</dbReference>
<dbReference type="eggNOG" id="COG2205">
    <property type="taxonomic scope" value="Bacteria"/>
</dbReference>
<reference evidence="7 8" key="1">
    <citation type="submission" date="2012-05" db="EMBL/GenBank/DDBJ databases">
        <title>Finished chromosome of genome of Chamaesiphon sp. PCC 6605.</title>
        <authorList>
            <consortium name="US DOE Joint Genome Institute"/>
            <person name="Gugger M."/>
            <person name="Coursin T."/>
            <person name="Rippka R."/>
            <person name="Tandeau De Marsac N."/>
            <person name="Huntemann M."/>
            <person name="Wei C.-L."/>
            <person name="Han J."/>
            <person name="Detter J.C."/>
            <person name="Han C."/>
            <person name="Tapia R."/>
            <person name="Chen A."/>
            <person name="Kyrpides N."/>
            <person name="Mavromatis K."/>
            <person name="Markowitz V."/>
            <person name="Szeto E."/>
            <person name="Ivanova N."/>
            <person name="Pagani I."/>
            <person name="Pati A."/>
            <person name="Goodwin L."/>
            <person name="Nordberg H.P."/>
            <person name="Cantor M.N."/>
            <person name="Hua S.X."/>
            <person name="Woyke T."/>
            <person name="Kerfeld C.A."/>
        </authorList>
    </citation>
    <scope>NUCLEOTIDE SEQUENCE [LARGE SCALE GENOMIC DNA]</scope>
    <source>
        <strain evidence="8">ATCC 27169 / PCC 6605</strain>
    </source>
</reference>
<dbReference type="OrthoDB" id="476434at2"/>
<dbReference type="Pfam" id="PF00512">
    <property type="entry name" value="HisKA"/>
    <property type="match status" value="1"/>
</dbReference>
<dbReference type="SMART" id="SM00388">
    <property type="entry name" value="HisKA"/>
    <property type="match status" value="1"/>
</dbReference>
<dbReference type="InterPro" id="IPR005467">
    <property type="entry name" value="His_kinase_dom"/>
</dbReference>
<evidence type="ECO:0000256" key="4">
    <source>
        <dbReference type="ARBA" id="ARBA00022777"/>
    </source>
</evidence>
<dbReference type="InterPro" id="IPR004358">
    <property type="entry name" value="Sig_transdc_His_kin-like_C"/>
</dbReference>
<protein>
    <recommendedName>
        <fullName evidence="2">histidine kinase</fullName>
        <ecNumber evidence="2">2.7.13.3</ecNumber>
    </recommendedName>
</protein>
<accession>K9UIM8</accession>
<dbReference type="PANTHER" id="PTHR43547">
    <property type="entry name" value="TWO-COMPONENT HISTIDINE KINASE"/>
    <property type="match status" value="1"/>
</dbReference>
<sequence>MENPPPPELSLGDLKDELIAHLMQELCTPLTNIKTALKLLESPVLKQPQRQRYLGLIRGECDRQNSLINGATRLLALDRSPDRAGVVPLQLAQIVPGVVSTYQPLAAEKGVRLGYTIPSNLPPILCVETWVRQIAIDLLHNGIKYTADGGQVFVQASVQGEYVQLEFRDTGIGIAPAEIPKIFDRFYRVRHLPDEHNNGAGLGLTIVQNILLRCGGSISVISQVGVGSKFRVLLPTGG</sequence>
<keyword evidence="3" id="KW-0597">Phosphoprotein</keyword>
<dbReference type="Gene3D" id="3.30.565.10">
    <property type="entry name" value="Histidine kinase-like ATPase, C-terminal domain"/>
    <property type="match status" value="1"/>
</dbReference>
<evidence type="ECO:0000256" key="5">
    <source>
        <dbReference type="ARBA" id="ARBA00023012"/>
    </source>
</evidence>
<dbReference type="InterPro" id="IPR036890">
    <property type="entry name" value="HATPase_C_sf"/>
</dbReference>
<name>K9UIM8_CHAP6</name>
<comment type="catalytic activity">
    <reaction evidence="1">
        <text>ATP + protein L-histidine = ADP + protein N-phospho-L-histidine.</text>
        <dbReference type="EC" id="2.7.13.3"/>
    </reaction>
</comment>
<organism evidence="7 8">
    <name type="scientific">Chamaesiphon minutus (strain ATCC 27169 / PCC 6605)</name>
    <dbReference type="NCBI Taxonomy" id="1173020"/>
    <lineage>
        <taxon>Bacteria</taxon>
        <taxon>Bacillati</taxon>
        <taxon>Cyanobacteriota</taxon>
        <taxon>Cyanophyceae</taxon>
        <taxon>Gomontiellales</taxon>
        <taxon>Chamaesiphonaceae</taxon>
        <taxon>Chamaesiphon</taxon>
    </lineage>
</organism>
<dbReference type="CDD" id="cd00082">
    <property type="entry name" value="HisKA"/>
    <property type="match status" value="1"/>
</dbReference>
<dbReference type="STRING" id="1173020.Cha6605_4005"/>
<evidence type="ECO:0000259" key="6">
    <source>
        <dbReference type="PROSITE" id="PS50109"/>
    </source>
</evidence>
<dbReference type="PATRIC" id="fig|1173020.3.peg.4587"/>
<keyword evidence="4 7" id="KW-0808">Transferase</keyword>
<dbReference type="Gene3D" id="1.10.287.130">
    <property type="match status" value="1"/>
</dbReference>
<dbReference type="InterPro" id="IPR003661">
    <property type="entry name" value="HisK_dim/P_dom"/>
</dbReference>
<dbReference type="EC" id="2.7.13.3" evidence="2"/>
<dbReference type="InterPro" id="IPR036097">
    <property type="entry name" value="HisK_dim/P_sf"/>
</dbReference>